<reference evidence="7 8" key="1">
    <citation type="submission" date="2014-04" db="EMBL/GenBank/DDBJ databases">
        <authorList>
            <consortium name="DOE Joint Genome Institute"/>
            <person name="Kuo A."/>
            <person name="Martino E."/>
            <person name="Perotto S."/>
            <person name="Kohler A."/>
            <person name="Nagy L.G."/>
            <person name="Floudas D."/>
            <person name="Copeland A."/>
            <person name="Barry K.W."/>
            <person name="Cichocki N."/>
            <person name="Veneault-Fourrey C."/>
            <person name="LaButti K."/>
            <person name="Lindquist E.A."/>
            <person name="Lipzen A."/>
            <person name="Lundell T."/>
            <person name="Morin E."/>
            <person name="Murat C."/>
            <person name="Sun H."/>
            <person name="Tunlid A."/>
            <person name="Henrissat B."/>
            <person name="Grigoriev I.V."/>
            <person name="Hibbett D.S."/>
            <person name="Martin F."/>
            <person name="Nordberg H.P."/>
            <person name="Cantor M.N."/>
            <person name="Hua S.X."/>
        </authorList>
    </citation>
    <scope>NUCLEOTIDE SEQUENCE [LARGE SCALE GENOMIC DNA]</scope>
    <source>
        <strain evidence="7 8">Zn</strain>
    </source>
</reference>
<dbReference type="Gene3D" id="1.20.1740.10">
    <property type="entry name" value="Amino acid/polyamine transporter I"/>
    <property type="match status" value="1"/>
</dbReference>
<dbReference type="HOGENOM" id="CLU_007946_13_0_1"/>
<accession>A0A0C3CVH7</accession>
<keyword evidence="8" id="KW-1185">Reference proteome</keyword>
<dbReference type="PANTHER" id="PTHR43341">
    <property type="entry name" value="AMINO ACID PERMEASE"/>
    <property type="match status" value="1"/>
</dbReference>
<evidence type="ECO:0000256" key="1">
    <source>
        <dbReference type="ARBA" id="ARBA00004141"/>
    </source>
</evidence>
<dbReference type="STRING" id="913774.A0A0C3CVH7"/>
<keyword evidence="2 5" id="KW-0812">Transmembrane</keyword>
<dbReference type="EMBL" id="KN832893">
    <property type="protein sequence ID" value="KIM93692.1"/>
    <property type="molecule type" value="Genomic_DNA"/>
</dbReference>
<feature type="transmembrane region" description="Helical" evidence="5">
    <location>
        <begin position="93"/>
        <end position="113"/>
    </location>
</feature>
<reference evidence="8" key="2">
    <citation type="submission" date="2015-01" db="EMBL/GenBank/DDBJ databases">
        <title>Evolutionary Origins and Diversification of the Mycorrhizal Mutualists.</title>
        <authorList>
            <consortium name="DOE Joint Genome Institute"/>
            <consortium name="Mycorrhizal Genomics Consortium"/>
            <person name="Kohler A."/>
            <person name="Kuo A."/>
            <person name="Nagy L.G."/>
            <person name="Floudas D."/>
            <person name="Copeland A."/>
            <person name="Barry K.W."/>
            <person name="Cichocki N."/>
            <person name="Veneault-Fourrey C."/>
            <person name="LaButti K."/>
            <person name="Lindquist E.A."/>
            <person name="Lipzen A."/>
            <person name="Lundell T."/>
            <person name="Morin E."/>
            <person name="Murat C."/>
            <person name="Riley R."/>
            <person name="Ohm R."/>
            <person name="Sun H."/>
            <person name="Tunlid A."/>
            <person name="Henrissat B."/>
            <person name="Grigoriev I.V."/>
            <person name="Hibbett D.S."/>
            <person name="Martin F."/>
        </authorList>
    </citation>
    <scope>NUCLEOTIDE SEQUENCE [LARGE SCALE GENOMIC DNA]</scope>
    <source>
        <strain evidence="8">Zn</strain>
    </source>
</reference>
<feature type="transmembrane region" description="Helical" evidence="5">
    <location>
        <begin position="287"/>
        <end position="312"/>
    </location>
</feature>
<protein>
    <recommendedName>
        <fullName evidence="6">Amino acid permease/ SLC12A domain-containing protein</fullName>
    </recommendedName>
</protein>
<evidence type="ECO:0000313" key="7">
    <source>
        <dbReference type="EMBL" id="KIM93692.1"/>
    </source>
</evidence>
<comment type="subcellular location">
    <subcellularLocation>
        <location evidence="1">Membrane</location>
        <topology evidence="1">Multi-pass membrane protein</topology>
    </subcellularLocation>
</comment>
<sequence>MGIVMSAVVSSLGEMTALMPVNAPMMEFPRRFLDRGVGFAIGWLFWHVPHITTIQTAVTTADELTAVTQAIRFKYDDGRTYLAWTVGDSVDPAFWMTLFLILIIIANMLPVKYFGELDYIFGCIKIVFIITLIIMMLVLATMTPRTNAYYDQILGVTYWNSPYSFFNPGYSVVDENGDVQRVITGSMGRFLGEWKGIIKAAFSYTGMDIFAATARESKALGDAESMKMAARKITLRIITLYCFAIITGSLVVPYNHPFLNGKAQSVGASSIFVIAVVEGGLPRLAHFFNAIFILSAFSCAANFLFLSSRVLYTLALLGQTGPEWITRRLQQCHWGVPTGAVIFSALMTLLGYMGRTGSPGERLDQIDTTLSVSYLIIYAIITAAYLKFYYLLEDVKTRESMSEAQATCYDRNHPRYPYKSHGQWLRASSGMAACIILFVFSGVFPFLVEPFDYQNFLVSYISGPIFVLLVVGYKIHRHGFRISKWGPERSCDLSGCVQATGEKRKGRLVFPDKGITRENTTAFIEWIWVWVK</sequence>
<feature type="transmembrane region" description="Helical" evidence="5">
    <location>
        <begin position="424"/>
        <end position="447"/>
    </location>
</feature>
<dbReference type="AlphaFoldDB" id="A0A0C3CVH7"/>
<proteinExistence type="predicted"/>
<evidence type="ECO:0000256" key="3">
    <source>
        <dbReference type="ARBA" id="ARBA00022989"/>
    </source>
</evidence>
<feature type="transmembrane region" description="Helical" evidence="5">
    <location>
        <begin position="372"/>
        <end position="392"/>
    </location>
</feature>
<dbReference type="InterPro" id="IPR050524">
    <property type="entry name" value="APC_YAT"/>
</dbReference>
<name>A0A0C3CVH7_OIDMZ</name>
<dbReference type="Proteomes" id="UP000054321">
    <property type="component" value="Unassembled WGS sequence"/>
</dbReference>
<evidence type="ECO:0000313" key="8">
    <source>
        <dbReference type="Proteomes" id="UP000054321"/>
    </source>
</evidence>
<dbReference type="GO" id="GO:0015171">
    <property type="term" value="F:amino acid transmembrane transporter activity"/>
    <property type="evidence" value="ECO:0007669"/>
    <property type="project" value="TreeGrafter"/>
</dbReference>
<dbReference type="InterPro" id="IPR004841">
    <property type="entry name" value="AA-permease/SLC12A_dom"/>
</dbReference>
<dbReference type="GO" id="GO:0016020">
    <property type="term" value="C:membrane"/>
    <property type="evidence" value="ECO:0007669"/>
    <property type="project" value="UniProtKB-SubCell"/>
</dbReference>
<evidence type="ECO:0000256" key="5">
    <source>
        <dbReference type="SAM" id="Phobius"/>
    </source>
</evidence>
<feature type="transmembrane region" description="Helical" evidence="5">
    <location>
        <begin position="233"/>
        <end position="252"/>
    </location>
</feature>
<feature type="transmembrane region" description="Helical" evidence="5">
    <location>
        <begin position="119"/>
        <end position="140"/>
    </location>
</feature>
<keyword evidence="3 5" id="KW-1133">Transmembrane helix</keyword>
<dbReference type="OrthoDB" id="3900342at2759"/>
<evidence type="ECO:0000256" key="4">
    <source>
        <dbReference type="ARBA" id="ARBA00023136"/>
    </source>
</evidence>
<gene>
    <name evidence="7" type="ORF">OIDMADRAFT_173067</name>
</gene>
<feature type="transmembrane region" description="Helical" evidence="5">
    <location>
        <begin position="332"/>
        <end position="352"/>
    </location>
</feature>
<dbReference type="Pfam" id="PF00324">
    <property type="entry name" value="AA_permease"/>
    <property type="match status" value="1"/>
</dbReference>
<evidence type="ECO:0000256" key="2">
    <source>
        <dbReference type="ARBA" id="ARBA00022692"/>
    </source>
</evidence>
<evidence type="ECO:0000259" key="6">
    <source>
        <dbReference type="Pfam" id="PF00324"/>
    </source>
</evidence>
<feature type="domain" description="Amino acid permease/ SLC12A" evidence="6">
    <location>
        <begin position="1"/>
        <end position="478"/>
    </location>
</feature>
<organism evidence="7 8">
    <name type="scientific">Oidiodendron maius (strain Zn)</name>
    <dbReference type="NCBI Taxonomy" id="913774"/>
    <lineage>
        <taxon>Eukaryota</taxon>
        <taxon>Fungi</taxon>
        <taxon>Dikarya</taxon>
        <taxon>Ascomycota</taxon>
        <taxon>Pezizomycotina</taxon>
        <taxon>Leotiomycetes</taxon>
        <taxon>Leotiomycetes incertae sedis</taxon>
        <taxon>Myxotrichaceae</taxon>
        <taxon>Oidiodendron</taxon>
    </lineage>
</organism>
<dbReference type="InParanoid" id="A0A0C3CVH7"/>
<feature type="transmembrane region" description="Helical" evidence="5">
    <location>
        <begin position="453"/>
        <end position="473"/>
    </location>
</feature>
<keyword evidence="4 5" id="KW-0472">Membrane</keyword>
<dbReference type="PANTHER" id="PTHR43341:SF35">
    <property type="entry name" value="ACID TRANSPORTER, PUTATIVE-RELATED"/>
    <property type="match status" value="1"/>
</dbReference>